<reference evidence="1" key="1">
    <citation type="submission" date="2019-08" db="EMBL/GenBank/DDBJ databases">
        <authorList>
            <person name="Kucharzyk K."/>
            <person name="Murdoch R.W."/>
            <person name="Higgins S."/>
            <person name="Loffler F."/>
        </authorList>
    </citation>
    <scope>NUCLEOTIDE SEQUENCE</scope>
</reference>
<dbReference type="NCBIfam" id="NF033529">
    <property type="entry name" value="transpos_ISLre2"/>
    <property type="match status" value="1"/>
</dbReference>
<protein>
    <submittedName>
        <fullName evidence="1">ISLre2 family transposase ISLrh4</fullName>
    </submittedName>
</protein>
<dbReference type="AlphaFoldDB" id="A0A645AAV1"/>
<dbReference type="EMBL" id="VSSQ01012830">
    <property type="protein sequence ID" value="MPM50137.1"/>
    <property type="molecule type" value="Genomic_DNA"/>
</dbReference>
<sequence length="457" mass="52213">MPILTDFNSMFTTLRQGFDSRMASGTLTMDQVVQETHELTDRIAREQIQDYVQVLDERLRNSQLRKKDYTIERRYQTKTIATTAGPVVFGRTYFRDKKTNHHVCLVDRLLGLEPHQRISRELASCLLSSAKDISYQGTVERYASSGITSRTTVMNLVHRLGNIESSEGPLPQKKVASRIYIEADEDHVAMQDGSNQQMRLIYVHEGQQSVGKRRKALMGVRRFAGFYKGNSDELWYEVFDYLNSAYEVDKIEEISLSGDGASWIKMGAQILPRCKLYLDKFHLEKALRQAATPIDSYKGTKDEYYWYLKDAISMDSLEDINTFFESAAGLPLKKTQEKKLGEMKTYLLSNWESIQNAAKSGYQGCSAEGHVSHVLSSRLSSRPMGWSTVGAENIARMRVFVLNGGDLMGYFAAKEKEKKKEARLLRLEKRIVKKSRVYPVKQGSISYATPHFGWYKS</sequence>
<proteinExistence type="predicted"/>
<evidence type="ECO:0000313" key="1">
    <source>
        <dbReference type="EMBL" id="MPM50137.1"/>
    </source>
</evidence>
<gene>
    <name evidence="1" type="ORF">SDC9_96872</name>
</gene>
<dbReference type="Pfam" id="PF06782">
    <property type="entry name" value="UPF0236"/>
    <property type="match status" value="1"/>
</dbReference>
<name>A0A645AAV1_9ZZZZ</name>
<comment type="caution">
    <text evidence="1">The sequence shown here is derived from an EMBL/GenBank/DDBJ whole genome shotgun (WGS) entry which is preliminary data.</text>
</comment>
<organism evidence="1">
    <name type="scientific">bioreactor metagenome</name>
    <dbReference type="NCBI Taxonomy" id="1076179"/>
    <lineage>
        <taxon>unclassified sequences</taxon>
        <taxon>metagenomes</taxon>
        <taxon>ecological metagenomes</taxon>
    </lineage>
</organism>
<accession>A0A645AAV1</accession>
<dbReference type="InterPro" id="IPR009620">
    <property type="entry name" value="UPF0236"/>
</dbReference>